<evidence type="ECO:0000256" key="1">
    <source>
        <dbReference type="SAM" id="MobiDB-lite"/>
    </source>
</evidence>
<feature type="region of interest" description="Disordered" evidence="1">
    <location>
        <begin position="94"/>
        <end position="113"/>
    </location>
</feature>
<name>A0A1Y6LVV1_ZYMTR</name>
<evidence type="ECO:0000313" key="3">
    <source>
        <dbReference type="Proteomes" id="UP000215453"/>
    </source>
</evidence>
<evidence type="ECO:0000313" key="2">
    <source>
        <dbReference type="EMBL" id="SMY27590.1"/>
    </source>
</evidence>
<organism evidence="2 3">
    <name type="scientific">Zymoseptoria tritici ST99CH_1A5</name>
    <dbReference type="NCBI Taxonomy" id="1276529"/>
    <lineage>
        <taxon>Eukaryota</taxon>
        <taxon>Fungi</taxon>
        <taxon>Dikarya</taxon>
        <taxon>Ascomycota</taxon>
        <taxon>Pezizomycotina</taxon>
        <taxon>Dothideomycetes</taxon>
        <taxon>Dothideomycetidae</taxon>
        <taxon>Mycosphaerellales</taxon>
        <taxon>Mycosphaerellaceae</taxon>
        <taxon>Zymoseptoria</taxon>
    </lineage>
</organism>
<protein>
    <submittedName>
        <fullName evidence="2">Uncharacterized protein</fullName>
    </submittedName>
</protein>
<proteinExistence type="predicted"/>
<accession>A0A1Y6LVV1</accession>
<feature type="region of interest" description="Disordered" evidence="1">
    <location>
        <begin position="118"/>
        <end position="141"/>
    </location>
</feature>
<feature type="region of interest" description="Disordered" evidence="1">
    <location>
        <begin position="1"/>
        <end position="48"/>
    </location>
</feature>
<sequence>MVERAIALHPTPSPAAAKPILPSIEDSISPSPAKSTVRHSASAPRHQSVGELLPAIAFTTFDVPLAGKEAQSIHDSPPTTGRLAVHEVASGPTIWTSLPENHPSSANAQTTTDETTLVAQASGSDHQSVAPVSSPSQATAPADDPVVEALIQSLDFATAYFRQVIQRTIKTDLDTRIQNLPQELSDRILECYLDSTMPSGDAAVNIDHTREPVKVPAALHIDRSLRSKYAKLYYGHGQFNIAEEVGWTPALFAARILKWVSMVAPEHRRLIATVRVGVPDVPSAPEFRSIHTCMITLALRGHPLLKRLAMHEKLCVYSDEGEYRVEDLGLPRAPKENDD</sequence>
<reference evidence="2 3" key="1">
    <citation type="submission" date="2016-10" db="EMBL/GenBank/DDBJ databases">
        <authorList>
            <person name="Varghese N."/>
        </authorList>
    </citation>
    <scope>NUCLEOTIDE SEQUENCE [LARGE SCALE GENOMIC DNA]</scope>
</reference>
<dbReference type="EMBL" id="LT882684">
    <property type="protein sequence ID" value="SMY27590.1"/>
    <property type="molecule type" value="Genomic_DNA"/>
</dbReference>
<dbReference type="AlphaFoldDB" id="A0A1Y6LVV1"/>
<gene>
    <name evidence="2" type="ORF">ZT1A5_G9035</name>
</gene>
<feature type="compositionally biased region" description="Polar residues" evidence="1">
    <location>
        <begin position="118"/>
        <end position="139"/>
    </location>
</feature>
<dbReference type="Proteomes" id="UP000215453">
    <property type="component" value="Chromosome 9"/>
</dbReference>